<feature type="region of interest" description="Disordered" evidence="5">
    <location>
        <begin position="373"/>
        <end position="394"/>
    </location>
</feature>
<dbReference type="AlphaFoldDB" id="A0AAD3DCE6"/>
<evidence type="ECO:0000256" key="4">
    <source>
        <dbReference type="ARBA" id="ARBA00023136"/>
    </source>
</evidence>
<dbReference type="SUPFAM" id="SSF81321">
    <property type="entry name" value="Family A G protein-coupled receptor-like"/>
    <property type="match status" value="1"/>
</dbReference>
<dbReference type="GO" id="GO:0005886">
    <property type="term" value="C:plasma membrane"/>
    <property type="evidence" value="ECO:0007669"/>
    <property type="project" value="TreeGrafter"/>
</dbReference>
<comment type="subcellular location">
    <subcellularLocation>
        <location evidence="1">Membrane</location>
        <topology evidence="1">Multi-pass membrane protein</topology>
    </subcellularLocation>
</comment>
<comment type="caution">
    <text evidence="7">The sequence shown here is derived from an EMBL/GenBank/DDBJ whole genome shotgun (WGS) entry which is preliminary data.</text>
</comment>
<feature type="transmembrane region" description="Helical" evidence="6">
    <location>
        <begin position="160"/>
        <end position="182"/>
    </location>
</feature>
<proteinExistence type="predicted"/>
<accession>A0AAD3DCE6</accession>
<evidence type="ECO:0000256" key="2">
    <source>
        <dbReference type="ARBA" id="ARBA00022692"/>
    </source>
</evidence>
<feature type="compositionally biased region" description="Basic and acidic residues" evidence="5">
    <location>
        <begin position="377"/>
        <end position="386"/>
    </location>
</feature>
<dbReference type="GO" id="GO:0007189">
    <property type="term" value="P:adenylate cyclase-activating G protein-coupled receptor signaling pathway"/>
    <property type="evidence" value="ECO:0007669"/>
    <property type="project" value="TreeGrafter"/>
</dbReference>
<evidence type="ECO:0000313" key="7">
    <source>
        <dbReference type="EMBL" id="GFH61808.1"/>
    </source>
</evidence>
<reference evidence="7 8" key="1">
    <citation type="journal article" date="2021" name="Sci. Rep.">
        <title>The genome of the diatom Chaetoceros tenuissimus carries an ancient integrated fragment of an extant virus.</title>
        <authorList>
            <person name="Hongo Y."/>
            <person name="Kimura K."/>
            <person name="Takaki Y."/>
            <person name="Yoshida Y."/>
            <person name="Baba S."/>
            <person name="Kobayashi G."/>
            <person name="Nagasaki K."/>
            <person name="Hano T."/>
            <person name="Tomaru Y."/>
        </authorList>
    </citation>
    <scope>NUCLEOTIDE SEQUENCE [LARGE SCALE GENOMIC DNA]</scope>
    <source>
        <strain evidence="7 8">NIES-3715</strain>
    </source>
</reference>
<evidence type="ECO:0000313" key="8">
    <source>
        <dbReference type="Proteomes" id="UP001054902"/>
    </source>
</evidence>
<sequence>MAIANFVGCVSHSAFINSDTIEEGRDCSTQAFFYYFGILCTFAMNASLCIFYVCWMGFQLHIETMKKYCEPVLVLCPILFAAVCSALPLAFRLYNPSPYDASCILYTKDSEVYALDSAIEETSLQSIVPEEEEEAHGFPSDLQKDEKVSVSQYFSFINAFVSYLSINLIVIIVSFITLFIAFTKKERAQREEYALSSRLRQQTRRTKRASRRQIRALHRETRCMTMQAAVYISVYAFTHIVFICGLKHAASISKSFHIFTSSIVPLQGIFNCIIFIAHKCHALNLSYDGSNFGIIRFVLFGMNTQDPILFHDFNLVKQDQLQNYATDDSSIKSDENVLPLIESEKQKKWKKKYNQNRNPSSVTYTGVRFDLSPNSNELDKSQHAKQEINSNSNLFLEDEEICNEEEEIPKQERISTEQETASKSSSYKALQGFSFGDDINLDIYRNYQRVVEDEAHHRITETTRNNSSQELDLDEFHEEDEELCEERKDSDGIEEDEEAQLNDGL</sequence>
<protein>
    <recommendedName>
        <fullName evidence="9">G-protein coupled receptors family 1 profile domain-containing protein</fullName>
    </recommendedName>
</protein>
<gene>
    <name evidence="7" type="ORF">CTEN210_18284</name>
</gene>
<evidence type="ECO:0000256" key="6">
    <source>
        <dbReference type="SAM" id="Phobius"/>
    </source>
</evidence>
<keyword evidence="3 6" id="KW-1133">Transmembrane helix</keyword>
<feature type="transmembrane region" description="Helical" evidence="6">
    <location>
        <begin position="32"/>
        <end position="60"/>
    </location>
</feature>
<feature type="transmembrane region" description="Helical" evidence="6">
    <location>
        <begin position="256"/>
        <end position="277"/>
    </location>
</feature>
<evidence type="ECO:0000256" key="5">
    <source>
        <dbReference type="SAM" id="MobiDB-lite"/>
    </source>
</evidence>
<evidence type="ECO:0000256" key="1">
    <source>
        <dbReference type="ARBA" id="ARBA00004141"/>
    </source>
</evidence>
<feature type="compositionally biased region" description="Acidic residues" evidence="5">
    <location>
        <begin position="471"/>
        <end position="484"/>
    </location>
</feature>
<dbReference type="Proteomes" id="UP001054902">
    <property type="component" value="Unassembled WGS sequence"/>
</dbReference>
<dbReference type="Gene3D" id="1.20.1070.10">
    <property type="entry name" value="Rhodopsin 7-helix transmembrane proteins"/>
    <property type="match status" value="1"/>
</dbReference>
<feature type="region of interest" description="Disordered" evidence="5">
    <location>
        <begin position="458"/>
        <end position="505"/>
    </location>
</feature>
<keyword evidence="8" id="KW-1185">Reference proteome</keyword>
<keyword evidence="4 6" id="KW-0472">Membrane</keyword>
<organism evidence="7 8">
    <name type="scientific">Chaetoceros tenuissimus</name>
    <dbReference type="NCBI Taxonomy" id="426638"/>
    <lineage>
        <taxon>Eukaryota</taxon>
        <taxon>Sar</taxon>
        <taxon>Stramenopiles</taxon>
        <taxon>Ochrophyta</taxon>
        <taxon>Bacillariophyta</taxon>
        <taxon>Coscinodiscophyceae</taxon>
        <taxon>Chaetocerotophycidae</taxon>
        <taxon>Chaetocerotales</taxon>
        <taxon>Chaetocerotaceae</taxon>
        <taxon>Chaetoceros</taxon>
    </lineage>
</organism>
<evidence type="ECO:0000256" key="3">
    <source>
        <dbReference type="ARBA" id="ARBA00022989"/>
    </source>
</evidence>
<feature type="compositionally biased region" description="Polar residues" evidence="5">
    <location>
        <begin position="417"/>
        <end position="426"/>
    </location>
</feature>
<dbReference type="EMBL" id="BLLK01000075">
    <property type="protein sequence ID" value="GFH61808.1"/>
    <property type="molecule type" value="Genomic_DNA"/>
</dbReference>
<feature type="compositionally biased region" description="Acidic residues" evidence="5">
    <location>
        <begin position="492"/>
        <end position="505"/>
    </location>
</feature>
<feature type="transmembrane region" description="Helical" evidence="6">
    <location>
        <begin position="228"/>
        <end position="250"/>
    </location>
</feature>
<feature type="region of interest" description="Disordered" evidence="5">
    <location>
        <begin position="406"/>
        <end position="426"/>
    </location>
</feature>
<evidence type="ECO:0008006" key="9">
    <source>
        <dbReference type="Google" id="ProtNLM"/>
    </source>
</evidence>
<keyword evidence="2 6" id="KW-0812">Transmembrane</keyword>
<feature type="transmembrane region" description="Helical" evidence="6">
    <location>
        <begin position="72"/>
        <end position="91"/>
    </location>
</feature>
<dbReference type="GO" id="GO:0004930">
    <property type="term" value="F:G protein-coupled receptor activity"/>
    <property type="evidence" value="ECO:0007669"/>
    <property type="project" value="TreeGrafter"/>
</dbReference>
<name>A0AAD3DCE6_9STRA</name>
<dbReference type="PANTHER" id="PTHR23112">
    <property type="entry name" value="G PROTEIN-COUPLED RECEPTOR 157-RELATED"/>
    <property type="match status" value="1"/>
</dbReference>
<dbReference type="PANTHER" id="PTHR23112:SF0">
    <property type="entry name" value="TRANSMEMBRANE PROTEIN 116"/>
    <property type="match status" value="1"/>
</dbReference>